<protein>
    <recommendedName>
        <fullName evidence="2">BTB domain-containing protein</fullName>
    </recommendedName>
</protein>
<organism evidence="3 4">
    <name type="scientific">Hypsizygus marmoreus</name>
    <name type="common">White beech mushroom</name>
    <name type="synonym">Agaricus marmoreus</name>
    <dbReference type="NCBI Taxonomy" id="39966"/>
    <lineage>
        <taxon>Eukaryota</taxon>
        <taxon>Fungi</taxon>
        <taxon>Dikarya</taxon>
        <taxon>Basidiomycota</taxon>
        <taxon>Agaricomycotina</taxon>
        <taxon>Agaricomycetes</taxon>
        <taxon>Agaricomycetidae</taxon>
        <taxon>Agaricales</taxon>
        <taxon>Tricholomatineae</taxon>
        <taxon>Lyophyllaceae</taxon>
        <taxon>Hypsizygus</taxon>
    </lineage>
</organism>
<dbReference type="CDD" id="cd18186">
    <property type="entry name" value="BTB_POZ_ZBTB_KLHL-like"/>
    <property type="match status" value="1"/>
</dbReference>
<dbReference type="InParanoid" id="A0A369JM26"/>
<dbReference type="InterPro" id="IPR011333">
    <property type="entry name" value="SKP1/BTB/POZ_sf"/>
</dbReference>
<proteinExistence type="predicted"/>
<evidence type="ECO:0000313" key="3">
    <source>
        <dbReference type="EMBL" id="RDB22888.1"/>
    </source>
</evidence>
<keyword evidence="4" id="KW-1185">Reference proteome</keyword>
<dbReference type="SUPFAM" id="SSF54695">
    <property type="entry name" value="POZ domain"/>
    <property type="match status" value="1"/>
</dbReference>
<dbReference type="AlphaFoldDB" id="A0A369JM26"/>
<accession>A0A369JM26</accession>
<feature type="domain" description="BTB" evidence="2">
    <location>
        <begin position="24"/>
        <end position="100"/>
    </location>
</feature>
<sequence length="340" mass="38400">MTITYSTLREDDLIKHPIFWFDDGSVVLHVQNYAFKIHRMLLARHSNFFAQTDTIPNGTTTKFDTPPETHIVIDPSQHVRAKDVEALLEHFYHDTPLFRESRFTQIASILRASSPLQLDFPSIHSLAKERLDSMFPPGTVPLFQPDDPEEALALAIEYDISSMRKVMYYNLVTSPETNFDTDATQSPTDTVATAGPTSTSSSDVGTTETADHPDVTRSNIAHQRPLSQNDAKRCTQLMARIIDYFTPMLFTPPGTPHMACTDVFADTWMTLVIQPALENDGVYKPLETLEGMKATDWAKEGLCQSCIRQKHEEWTEEQQNIWKAMDEWLGLVTDNSSVSA</sequence>
<comment type="caution">
    <text evidence="3">The sequence shown here is derived from an EMBL/GenBank/DDBJ whole genome shotgun (WGS) entry which is preliminary data.</text>
</comment>
<dbReference type="Proteomes" id="UP000076154">
    <property type="component" value="Unassembled WGS sequence"/>
</dbReference>
<reference evidence="3" key="1">
    <citation type="submission" date="2018-04" db="EMBL/GenBank/DDBJ databases">
        <title>Whole genome sequencing of Hypsizygus marmoreus.</title>
        <authorList>
            <person name="Choi I.-G."/>
            <person name="Min B."/>
            <person name="Kim J.-G."/>
            <person name="Kim S."/>
            <person name="Oh Y.-L."/>
            <person name="Kong W.-S."/>
            <person name="Park H."/>
            <person name="Jeong J."/>
            <person name="Song E.-S."/>
        </authorList>
    </citation>
    <scope>NUCLEOTIDE SEQUENCE [LARGE SCALE GENOMIC DNA]</scope>
    <source>
        <strain evidence="3">51987-8</strain>
    </source>
</reference>
<feature type="compositionally biased region" description="Polar residues" evidence="1">
    <location>
        <begin position="179"/>
        <end position="208"/>
    </location>
</feature>
<evidence type="ECO:0000256" key="1">
    <source>
        <dbReference type="SAM" id="MobiDB-lite"/>
    </source>
</evidence>
<evidence type="ECO:0000259" key="2">
    <source>
        <dbReference type="PROSITE" id="PS50097"/>
    </source>
</evidence>
<dbReference type="InterPro" id="IPR000210">
    <property type="entry name" value="BTB/POZ_dom"/>
</dbReference>
<feature type="compositionally biased region" description="Polar residues" evidence="1">
    <location>
        <begin position="216"/>
        <end position="229"/>
    </location>
</feature>
<dbReference type="Pfam" id="PF00651">
    <property type="entry name" value="BTB"/>
    <property type="match status" value="1"/>
</dbReference>
<feature type="region of interest" description="Disordered" evidence="1">
    <location>
        <begin position="179"/>
        <end position="229"/>
    </location>
</feature>
<name>A0A369JM26_HYPMA</name>
<dbReference type="EMBL" id="LUEZ02000048">
    <property type="protein sequence ID" value="RDB22888.1"/>
    <property type="molecule type" value="Genomic_DNA"/>
</dbReference>
<dbReference type="Gene3D" id="3.30.710.10">
    <property type="entry name" value="Potassium Channel Kv1.1, Chain A"/>
    <property type="match status" value="1"/>
</dbReference>
<dbReference type="PROSITE" id="PS50097">
    <property type="entry name" value="BTB"/>
    <property type="match status" value="1"/>
</dbReference>
<evidence type="ECO:0000313" key="4">
    <source>
        <dbReference type="Proteomes" id="UP000076154"/>
    </source>
</evidence>
<dbReference type="OrthoDB" id="3249359at2759"/>
<gene>
    <name evidence="3" type="ORF">Hypma_009776</name>
</gene>
<dbReference type="STRING" id="39966.A0A369JM26"/>